<dbReference type="InterPro" id="IPR001841">
    <property type="entry name" value="Znf_RING"/>
</dbReference>
<dbReference type="PANTHER" id="PTHR45626:SF17">
    <property type="entry name" value="HELICASE-LIKE TRANSCRIPTION FACTOR"/>
    <property type="match status" value="1"/>
</dbReference>
<evidence type="ECO:0000313" key="7">
    <source>
        <dbReference type="EMBL" id="QHT89776.1"/>
    </source>
</evidence>
<evidence type="ECO:0000256" key="3">
    <source>
        <dbReference type="ARBA" id="ARBA00022806"/>
    </source>
</evidence>
<dbReference type="GO" id="GO:0005634">
    <property type="term" value="C:nucleus"/>
    <property type="evidence" value="ECO:0007669"/>
    <property type="project" value="TreeGrafter"/>
</dbReference>
<reference evidence="7" key="1">
    <citation type="journal article" date="2020" name="Nature">
        <title>Giant virus diversity and host interactions through global metagenomics.</title>
        <authorList>
            <person name="Schulz F."/>
            <person name="Roux S."/>
            <person name="Paez-Espino D."/>
            <person name="Jungbluth S."/>
            <person name="Walsh D.A."/>
            <person name="Denef V.J."/>
            <person name="McMahon K.D."/>
            <person name="Konstantinidis K.T."/>
            <person name="Eloe-Fadrosh E.A."/>
            <person name="Kyrpides N.C."/>
            <person name="Woyke T."/>
        </authorList>
    </citation>
    <scope>NUCLEOTIDE SEQUENCE</scope>
    <source>
        <strain evidence="7">GVMAG-M-3300023184-62</strain>
    </source>
</reference>
<dbReference type="SUPFAM" id="SSF52540">
    <property type="entry name" value="P-loop containing nucleoside triphosphate hydrolases"/>
    <property type="match status" value="2"/>
</dbReference>
<dbReference type="GO" id="GO:0008094">
    <property type="term" value="F:ATP-dependent activity, acting on DNA"/>
    <property type="evidence" value="ECO:0007669"/>
    <property type="project" value="TreeGrafter"/>
</dbReference>
<dbReference type="PROSITE" id="PS50089">
    <property type="entry name" value="ZF_RING_2"/>
    <property type="match status" value="1"/>
</dbReference>
<evidence type="ECO:0000256" key="5">
    <source>
        <dbReference type="SAM" id="Coils"/>
    </source>
</evidence>
<dbReference type="SMART" id="SM00490">
    <property type="entry name" value="HELICc"/>
    <property type="match status" value="1"/>
</dbReference>
<dbReference type="GO" id="GO:0004386">
    <property type="term" value="F:helicase activity"/>
    <property type="evidence" value="ECO:0007669"/>
    <property type="project" value="UniProtKB-KW"/>
</dbReference>
<dbReference type="GO" id="GO:0005524">
    <property type="term" value="F:ATP binding"/>
    <property type="evidence" value="ECO:0007669"/>
    <property type="project" value="UniProtKB-KW"/>
</dbReference>
<keyword evidence="1" id="KW-0547">Nucleotide-binding</keyword>
<feature type="domain" description="RING-type" evidence="6">
    <location>
        <begin position="462"/>
        <end position="501"/>
    </location>
</feature>
<dbReference type="InterPro" id="IPR000330">
    <property type="entry name" value="SNF2_N"/>
</dbReference>
<sequence length="654" mass="74075">MNTIIQPLPNRGTFYESSSSYYSPLRGLFILEDIFQNSICEDSEMCETPPEIKVPLRLHQKSMLYAMENAEKVGAKGRPVFNETLYSNIGILGDRVGVGKSLMVLSHIARMKTNTQQVHYNNTSVNNSPSIFSIKKYVINDLSANTLIVVPHNLYRQWQDYIESQTTLKACFIKGKSLFIDAESTETEGQTTETKSLADNILKSDFSIVSNTLYPALMQYCKKNNLEWKRAFFDEADSIHITSTTHRIKAGFIWFVTASWANMVFHRDSRFSQQSIDNCKKYAFHPEVEKWLKKESVGNSNYYYGCFNIRSNNYFKDYMSLHPLRGNIVLTSSPEYLETSINMPLIKEQIIECLPSVASMILGNLINDSIKSLLHAGDIKGALNALGVNETDNISLIQAVNLTRTKELDNYKKTLAFKETLEYATPASKELALKNLREKISSLESQIKTLHDRISNVKSEVCGICYDEPDPVTITPCCSQIFCGRCILLSMEKNPECPMCRAVMNAKKLIMLGETVLTPAMDVEDPNRPLKKPDQLLKLIRENPKGRFLVFSRYDNPFDQIRIACESENVSIRQVKGNRDVVNSILHSFEDGHTRVLFLNSAYSGAGLNIISASHVVLLHAMSTEEEKQIVGRAYRLGRTQDLNVIKLLHPGER</sequence>
<dbReference type="InterPro" id="IPR050628">
    <property type="entry name" value="SNF2_RAD54_helicase_TF"/>
</dbReference>
<dbReference type="Pfam" id="PF00271">
    <property type="entry name" value="Helicase_C"/>
    <property type="match status" value="1"/>
</dbReference>
<dbReference type="Pfam" id="PF00176">
    <property type="entry name" value="SNF2-rel_dom"/>
    <property type="match status" value="1"/>
</dbReference>
<dbReference type="InterPro" id="IPR013083">
    <property type="entry name" value="Znf_RING/FYVE/PHD"/>
</dbReference>
<accession>A0A6C0IBM9</accession>
<evidence type="ECO:0000256" key="2">
    <source>
        <dbReference type="ARBA" id="ARBA00022801"/>
    </source>
</evidence>
<dbReference type="Gene3D" id="3.40.50.300">
    <property type="entry name" value="P-loop containing nucleotide triphosphate hydrolases"/>
    <property type="match status" value="2"/>
</dbReference>
<dbReference type="GO" id="GO:0006281">
    <property type="term" value="P:DNA repair"/>
    <property type="evidence" value="ECO:0007669"/>
    <property type="project" value="TreeGrafter"/>
</dbReference>
<keyword evidence="5" id="KW-0175">Coiled coil</keyword>
<feature type="coiled-coil region" evidence="5">
    <location>
        <begin position="433"/>
        <end position="460"/>
    </location>
</feature>
<dbReference type="PANTHER" id="PTHR45626">
    <property type="entry name" value="TRANSCRIPTION TERMINATION FACTOR 2-RELATED"/>
    <property type="match status" value="1"/>
</dbReference>
<evidence type="ECO:0000256" key="1">
    <source>
        <dbReference type="ARBA" id="ARBA00022741"/>
    </source>
</evidence>
<dbReference type="AlphaFoldDB" id="A0A6C0IBM9"/>
<dbReference type="GO" id="GO:0016787">
    <property type="term" value="F:hydrolase activity"/>
    <property type="evidence" value="ECO:0007669"/>
    <property type="project" value="UniProtKB-KW"/>
</dbReference>
<keyword evidence="2" id="KW-0378">Hydrolase</keyword>
<evidence type="ECO:0000256" key="4">
    <source>
        <dbReference type="ARBA" id="ARBA00022840"/>
    </source>
</evidence>
<dbReference type="InterPro" id="IPR001650">
    <property type="entry name" value="Helicase_C-like"/>
</dbReference>
<evidence type="ECO:0000259" key="6">
    <source>
        <dbReference type="PROSITE" id="PS50089"/>
    </source>
</evidence>
<protein>
    <recommendedName>
        <fullName evidence="6">RING-type domain-containing protein</fullName>
    </recommendedName>
</protein>
<dbReference type="SUPFAM" id="SSF57850">
    <property type="entry name" value="RING/U-box"/>
    <property type="match status" value="1"/>
</dbReference>
<dbReference type="InterPro" id="IPR027417">
    <property type="entry name" value="P-loop_NTPase"/>
</dbReference>
<dbReference type="Gene3D" id="3.30.40.10">
    <property type="entry name" value="Zinc/RING finger domain, C3HC4 (zinc finger)"/>
    <property type="match status" value="1"/>
</dbReference>
<dbReference type="Pfam" id="PF13920">
    <property type="entry name" value="zf-C3HC4_3"/>
    <property type="match status" value="1"/>
</dbReference>
<organism evidence="7">
    <name type="scientific">viral metagenome</name>
    <dbReference type="NCBI Taxonomy" id="1070528"/>
    <lineage>
        <taxon>unclassified sequences</taxon>
        <taxon>metagenomes</taxon>
        <taxon>organismal metagenomes</taxon>
    </lineage>
</organism>
<name>A0A6C0IBM9_9ZZZZ</name>
<keyword evidence="3" id="KW-0347">Helicase</keyword>
<dbReference type="EMBL" id="MN740152">
    <property type="protein sequence ID" value="QHT89776.1"/>
    <property type="molecule type" value="Genomic_DNA"/>
</dbReference>
<keyword evidence="4" id="KW-0067">ATP-binding</keyword>
<proteinExistence type="predicted"/>